<proteinExistence type="predicted"/>
<dbReference type="AlphaFoldDB" id="A0A345HYG4"/>
<dbReference type="KEGG" id="spad:DVK44_32965"/>
<dbReference type="InterPro" id="IPR054632">
    <property type="entry name" value="Aroma_sacti_dom"/>
</dbReference>
<protein>
    <submittedName>
        <fullName evidence="8">MFS transporter</fullName>
    </submittedName>
</protein>
<dbReference type="PANTHER" id="PTHR23513:SF9">
    <property type="entry name" value="ENTEROBACTIN EXPORTER ENTS"/>
    <property type="match status" value="1"/>
</dbReference>
<dbReference type="Gene3D" id="1.20.1250.20">
    <property type="entry name" value="MFS general substrate transporter like domains"/>
    <property type="match status" value="1"/>
</dbReference>
<dbReference type="RefSeq" id="WP_114664279.1">
    <property type="nucleotide sequence ID" value="NZ_CP031194.1"/>
</dbReference>
<dbReference type="PANTHER" id="PTHR23513">
    <property type="entry name" value="INTEGRAL MEMBRANE EFFLUX PROTEIN-RELATED"/>
    <property type="match status" value="1"/>
</dbReference>
<keyword evidence="2" id="KW-0813">Transport</keyword>
<evidence type="ECO:0000256" key="1">
    <source>
        <dbReference type="ARBA" id="ARBA00004429"/>
    </source>
</evidence>
<sequence>MARLEFAAPLRHRPFRLLFAGSAVSGIGDWMDYLALVVLIAYTWQQGPGGLAALSVAMAAPWVLAGPAAGVFADRIADKRRAMILCDLLRCALVAGYFLAPGLSALLVLVFLKGVCSTLFNPVYQSVVVRVVPKEDLLQATALGMFTSQATKVAGPAVGGLLVSGIGVRGVFVADAVSFLLSAVFLAGLRLPPLPRTTGQDAAGTEDEGSPVLRGRVGSRFMTEFTEGVRFVVRTPALLVVMVSMAASLFLVLTFDVLAPLALHRLGIDESTLGLVIAAVGAGAAVGTVAMAQWGRRADPFTLMGGGQLATGGLVCGVGAAVAAGLAGSPAVWLPVAFGIGLSSSAIMVVYPYVLRRETPQHLMGRVSATTGAVPTVLQLAAPPVAAGLAAWQGLTFVLVCCGGGLAMLGLALCGWSIGRRRTHRIGSTTSAPALSADRTPLTPARLDAPVAQPVPLTRPEPPVGPFPEGATMSDNLSALAAAGIPTDRIPAAEREVLQALSADELAVLTSIKERVDSAVEVQAHADKDKDDTWVGVGIW</sequence>
<dbReference type="Proteomes" id="UP000253868">
    <property type="component" value="Chromosome"/>
</dbReference>
<dbReference type="Pfam" id="PF07690">
    <property type="entry name" value="MFS_1"/>
    <property type="match status" value="1"/>
</dbReference>
<dbReference type="OrthoDB" id="9775268at2"/>
<evidence type="ECO:0000256" key="6">
    <source>
        <dbReference type="ARBA" id="ARBA00023136"/>
    </source>
</evidence>
<dbReference type="NCBIfam" id="NF045560">
    <property type="entry name" value="aroma_sacti_dom"/>
    <property type="match status" value="1"/>
</dbReference>
<feature type="transmembrane region" description="Helical" evidence="7">
    <location>
        <begin position="50"/>
        <end position="72"/>
    </location>
</feature>
<feature type="transmembrane region" description="Helical" evidence="7">
    <location>
        <begin position="231"/>
        <end position="253"/>
    </location>
</feature>
<organism evidence="8 9">
    <name type="scientific">Streptomyces paludis</name>
    <dbReference type="NCBI Taxonomy" id="2282738"/>
    <lineage>
        <taxon>Bacteria</taxon>
        <taxon>Bacillati</taxon>
        <taxon>Actinomycetota</taxon>
        <taxon>Actinomycetes</taxon>
        <taxon>Kitasatosporales</taxon>
        <taxon>Streptomycetaceae</taxon>
        <taxon>Streptomyces</taxon>
    </lineage>
</organism>
<keyword evidence="4 7" id="KW-0812">Transmembrane</keyword>
<dbReference type="CDD" id="cd06173">
    <property type="entry name" value="MFS_MefA_like"/>
    <property type="match status" value="1"/>
</dbReference>
<feature type="transmembrane region" description="Helical" evidence="7">
    <location>
        <begin position="17"/>
        <end position="44"/>
    </location>
</feature>
<feature type="transmembrane region" description="Helical" evidence="7">
    <location>
        <begin position="273"/>
        <end position="294"/>
    </location>
</feature>
<evidence type="ECO:0000256" key="3">
    <source>
        <dbReference type="ARBA" id="ARBA00022475"/>
    </source>
</evidence>
<reference evidence="9" key="1">
    <citation type="submission" date="2018-07" db="EMBL/GenBank/DDBJ databases">
        <authorList>
            <person name="Zhao J."/>
        </authorList>
    </citation>
    <scope>NUCLEOTIDE SEQUENCE [LARGE SCALE GENOMIC DNA]</scope>
    <source>
        <strain evidence="9">GSSD-12</strain>
    </source>
</reference>
<keyword evidence="5 7" id="KW-1133">Transmembrane helix</keyword>
<dbReference type="InterPro" id="IPR011701">
    <property type="entry name" value="MFS"/>
</dbReference>
<feature type="transmembrane region" description="Helical" evidence="7">
    <location>
        <begin position="367"/>
        <end position="391"/>
    </location>
</feature>
<feature type="transmembrane region" description="Helical" evidence="7">
    <location>
        <begin position="166"/>
        <end position="189"/>
    </location>
</feature>
<evidence type="ECO:0000256" key="5">
    <source>
        <dbReference type="ARBA" id="ARBA00022989"/>
    </source>
</evidence>
<evidence type="ECO:0000256" key="2">
    <source>
        <dbReference type="ARBA" id="ARBA00022448"/>
    </source>
</evidence>
<feature type="transmembrane region" description="Helical" evidence="7">
    <location>
        <begin position="306"/>
        <end position="326"/>
    </location>
</feature>
<dbReference type="GO" id="GO:0022857">
    <property type="term" value="F:transmembrane transporter activity"/>
    <property type="evidence" value="ECO:0007669"/>
    <property type="project" value="InterPro"/>
</dbReference>
<keyword evidence="9" id="KW-1185">Reference proteome</keyword>
<keyword evidence="3" id="KW-1003">Cell membrane</keyword>
<keyword evidence="6 7" id="KW-0472">Membrane</keyword>
<feature type="transmembrane region" description="Helical" evidence="7">
    <location>
        <begin position="332"/>
        <end position="355"/>
    </location>
</feature>
<dbReference type="SUPFAM" id="SSF103473">
    <property type="entry name" value="MFS general substrate transporter"/>
    <property type="match status" value="1"/>
</dbReference>
<name>A0A345HYG4_9ACTN</name>
<evidence type="ECO:0000313" key="9">
    <source>
        <dbReference type="Proteomes" id="UP000253868"/>
    </source>
</evidence>
<evidence type="ECO:0000313" key="8">
    <source>
        <dbReference type="EMBL" id="AXG81738.1"/>
    </source>
</evidence>
<dbReference type="GO" id="GO:0005886">
    <property type="term" value="C:plasma membrane"/>
    <property type="evidence" value="ECO:0007669"/>
    <property type="project" value="UniProtKB-SubCell"/>
</dbReference>
<gene>
    <name evidence="8" type="ORF">DVK44_32965</name>
</gene>
<comment type="subcellular location">
    <subcellularLocation>
        <location evidence="1">Cell inner membrane</location>
        <topology evidence="1">Multi-pass membrane protein</topology>
    </subcellularLocation>
</comment>
<feature type="transmembrane region" description="Helical" evidence="7">
    <location>
        <begin position="397"/>
        <end position="418"/>
    </location>
</feature>
<evidence type="ECO:0000256" key="4">
    <source>
        <dbReference type="ARBA" id="ARBA00022692"/>
    </source>
</evidence>
<feature type="transmembrane region" description="Helical" evidence="7">
    <location>
        <begin position="92"/>
        <end position="112"/>
    </location>
</feature>
<dbReference type="InterPro" id="IPR036259">
    <property type="entry name" value="MFS_trans_sf"/>
</dbReference>
<evidence type="ECO:0000256" key="7">
    <source>
        <dbReference type="SAM" id="Phobius"/>
    </source>
</evidence>
<dbReference type="EMBL" id="CP031194">
    <property type="protein sequence ID" value="AXG81738.1"/>
    <property type="molecule type" value="Genomic_DNA"/>
</dbReference>
<accession>A0A345HYG4</accession>